<organism evidence="1 2">
    <name type="scientific">Halosimplex aquaticum</name>
    <dbReference type="NCBI Taxonomy" id="3026162"/>
    <lineage>
        <taxon>Archaea</taxon>
        <taxon>Methanobacteriati</taxon>
        <taxon>Methanobacteriota</taxon>
        <taxon>Stenosarchaea group</taxon>
        <taxon>Halobacteria</taxon>
        <taxon>Halobacteriales</taxon>
        <taxon>Haloarculaceae</taxon>
        <taxon>Halosimplex</taxon>
    </lineage>
</organism>
<accession>A0ABD5XXE1</accession>
<dbReference type="RefSeq" id="WP_274325370.1">
    <property type="nucleotide sequence ID" value="NZ_CP118158.1"/>
</dbReference>
<comment type="caution">
    <text evidence="1">The sequence shown here is derived from an EMBL/GenBank/DDBJ whole genome shotgun (WGS) entry which is preliminary data.</text>
</comment>
<evidence type="ECO:0000313" key="2">
    <source>
        <dbReference type="Proteomes" id="UP001596432"/>
    </source>
</evidence>
<dbReference type="AlphaFoldDB" id="A0ABD5XXE1"/>
<name>A0ABD5XXE1_9EURY</name>
<protein>
    <submittedName>
        <fullName evidence="1">Uncharacterized protein</fullName>
    </submittedName>
</protein>
<dbReference type="Proteomes" id="UP001596432">
    <property type="component" value="Unassembled WGS sequence"/>
</dbReference>
<gene>
    <name evidence="1" type="ORF">ACFQMA_08100</name>
</gene>
<dbReference type="EMBL" id="JBHTAS010000001">
    <property type="protein sequence ID" value="MFC7139799.1"/>
    <property type="molecule type" value="Genomic_DNA"/>
</dbReference>
<evidence type="ECO:0000313" key="1">
    <source>
        <dbReference type="EMBL" id="MFC7139799.1"/>
    </source>
</evidence>
<proteinExistence type="predicted"/>
<keyword evidence="2" id="KW-1185">Reference proteome</keyword>
<dbReference type="GeneID" id="78820063"/>
<sequence>MAESAAIPDGWERTLERSDFDSRMDREYTTFNFVHASTGQKVIINNVQEPNGFEGWGYLVHVTGPEFGELGLVEDLSTAQEVAHEFMEDHPN</sequence>
<reference evidence="1 2" key="1">
    <citation type="journal article" date="2019" name="Int. J. Syst. Evol. Microbiol.">
        <title>The Global Catalogue of Microorganisms (GCM) 10K type strain sequencing project: providing services to taxonomists for standard genome sequencing and annotation.</title>
        <authorList>
            <consortium name="The Broad Institute Genomics Platform"/>
            <consortium name="The Broad Institute Genome Sequencing Center for Infectious Disease"/>
            <person name="Wu L."/>
            <person name="Ma J."/>
        </authorList>
    </citation>
    <scope>NUCLEOTIDE SEQUENCE [LARGE SCALE GENOMIC DNA]</scope>
    <source>
        <strain evidence="1 2">XZYJT29</strain>
    </source>
</reference>